<keyword evidence="2" id="KW-1185">Reference proteome</keyword>
<dbReference type="Proteomes" id="UP000622533">
    <property type="component" value="Unassembled WGS sequence"/>
</dbReference>
<name>A0A8J7DJT9_DESMC</name>
<proteinExistence type="predicted"/>
<evidence type="ECO:0000313" key="2">
    <source>
        <dbReference type="Proteomes" id="UP000622533"/>
    </source>
</evidence>
<gene>
    <name evidence="1" type="ORF">IQ276_34485</name>
</gene>
<dbReference type="EMBL" id="JADEXS010000862">
    <property type="protein sequence ID" value="MBE9027344.1"/>
    <property type="molecule type" value="Genomic_DNA"/>
</dbReference>
<protein>
    <submittedName>
        <fullName evidence="1">Uncharacterized protein</fullName>
    </submittedName>
</protein>
<organism evidence="1 2">
    <name type="scientific">Desmonostoc muscorum LEGE 12446</name>
    <dbReference type="NCBI Taxonomy" id="1828758"/>
    <lineage>
        <taxon>Bacteria</taxon>
        <taxon>Bacillati</taxon>
        <taxon>Cyanobacteriota</taxon>
        <taxon>Cyanophyceae</taxon>
        <taxon>Nostocales</taxon>
        <taxon>Nostocaceae</taxon>
        <taxon>Desmonostoc</taxon>
    </lineage>
</organism>
<sequence length="73" mass="7623">MKKHLLAIGVTSALSTIAFCGVANGRIISNGISINGVSINGSSINGFTLQRTQLQSLKVEGGQLVAVRRVEVK</sequence>
<reference evidence="1" key="1">
    <citation type="submission" date="2020-10" db="EMBL/GenBank/DDBJ databases">
        <authorList>
            <person name="Castelo-Branco R."/>
            <person name="Eusebio N."/>
            <person name="Adriana R."/>
            <person name="Vieira A."/>
            <person name="Brugerolle De Fraissinette N."/>
            <person name="Rezende De Castro R."/>
            <person name="Schneider M.P."/>
            <person name="Vasconcelos V."/>
            <person name="Leao P.N."/>
        </authorList>
    </citation>
    <scope>NUCLEOTIDE SEQUENCE</scope>
    <source>
        <strain evidence="1">LEGE 12446</strain>
    </source>
</reference>
<comment type="caution">
    <text evidence="1">The sequence shown here is derived from an EMBL/GenBank/DDBJ whole genome shotgun (WGS) entry which is preliminary data.</text>
</comment>
<dbReference type="AlphaFoldDB" id="A0A8J7DJT9"/>
<evidence type="ECO:0000313" key="1">
    <source>
        <dbReference type="EMBL" id="MBE9027344.1"/>
    </source>
</evidence>
<accession>A0A8J7DJT9</accession>